<sequence length="81" mass="9507">MPDSLTGSDYGSVMSNRKSFQLLKQMFHHANQLISAMKCSSIHIHQYRQVVLNMYTLYYKRSFIKICNLGMKLLSQYLNIK</sequence>
<accession>A0A0L8FXD4</accession>
<proteinExistence type="predicted"/>
<gene>
    <name evidence="1" type="ORF">OCBIM_22005084mg</name>
</gene>
<dbReference type="AlphaFoldDB" id="A0A0L8FXD4"/>
<organism evidence="1">
    <name type="scientific">Octopus bimaculoides</name>
    <name type="common">California two-spotted octopus</name>
    <dbReference type="NCBI Taxonomy" id="37653"/>
    <lineage>
        <taxon>Eukaryota</taxon>
        <taxon>Metazoa</taxon>
        <taxon>Spiralia</taxon>
        <taxon>Lophotrochozoa</taxon>
        <taxon>Mollusca</taxon>
        <taxon>Cephalopoda</taxon>
        <taxon>Coleoidea</taxon>
        <taxon>Octopodiformes</taxon>
        <taxon>Octopoda</taxon>
        <taxon>Incirrata</taxon>
        <taxon>Octopodidae</taxon>
        <taxon>Octopus</taxon>
    </lineage>
</organism>
<evidence type="ECO:0000313" key="1">
    <source>
        <dbReference type="EMBL" id="KOF69382.1"/>
    </source>
</evidence>
<dbReference type="EMBL" id="KQ425517">
    <property type="protein sequence ID" value="KOF69382.1"/>
    <property type="molecule type" value="Genomic_DNA"/>
</dbReference>
<reference evidence="1" key="1">
    <citation type="submission" date="2015-07" db="EMBL/GenBank/DDBJ databases">
        <title>MeaNS - Measles Nucleotide Surveillance Program.</title>
        <authorList>
            <person name="Tran T."/>
            <person name="Druce J."/>
        </authorList>
    </citation>
    <scope>NUCLEOTIDE SEQUENCE</scope>
    <source>
        <strain evidence="1">UCB-OBI-ISO-001</strain>
        <tissue evidence="1">Gonad</tissue>
    </source>
</reference>
<protein>
    <submittedName>
        <fullName evidence="1">Uncharacterized protein</fullName>
    </submittedName>
</protein>
<name>A0A0L8FXD4_OCTBM</name>